<dbReference type="GO" id="GO:0005990">
    <property type="term" value="P:lactose catabolic process"/>
    <property type="evidence" value="ECO:0007669"/>
    <property type="project" value="TreeGrafter"/>
</dbReference>
<dbReference type="RefSeq" id="WP_125967618.1">
    <property type="nucleotide sequence ID" value="NZ_QXGK01000002.1"/>
</dbReference>
<evidence type="ECO:0000313" key="12">
    <source>
        <dbReference type="Proteomes" id="UP000287470"/>
    </source>
</evidence>
<dbReference type="EC" id="3.2.1.23" evidence="3 8"/>
<sequence length="1203" mass="133058">MFIPRYYEDLDALHVGTEPNRAYYVPAGTRTDTTGERRTASDRFHLLSGDWQFRYYTSIHDLDAEVERAHAQGLPAFWEGGAKPVTGEEDGDPSAARTAATRPFEAAGYRTVHVPGVWQNLGVDGHQYTNTRYPFPLDPPFVPQDVPCAVYLRDFDHVTNAQAPRTFLDFEGVDSAFYVWVNGAFAGYSQVAHSTSEFDVTDLLAEGANSIAVLVLKWCDGSYMEDQDKFRMSGIFRDVYLLDRPEHTVRDYFTHTAIWRNVDPALLEAGLTDAQYDESPVDHATVDVDFAFYDDTDVPVTVSLFDASGDLVARTAAEPIADDAADDDADDEPSDAEAALAIAAQTGTMSPTLADTGRASGDSAFLPTAHARIIVDDPQLWTAETPYLYTLVIETEHETISDHVGIREVSVDGNVVKVNGRPIKLHGVNRHDSDPVTGPVIDEARIMRDLTLMKRHNVNAIRTSHYPNAPHYYDLFDRLGFYVIAEADNESHGTDNAYHAETDWNKTYRQWARMIADNPDWVAPTVDRTQRSVERDKNRASVIMWSMGNECGYGCTFEAALAWTHAFDPSRLTHYESARYVTEDREYDFSHLDVHSRMYPSIADIDQYFSEEGPRTPDGKRDGANGDDGDNGAKPYVMCEYSHAMGNGPGDLEDYFDRIQRYDGFVGGFVWEWCDHAIDRGTTPDGRRVYAYGGDSGEYPHDGNFCMDGLVYPDRTPHTGLLEFKNVYRPVRVTGFNQSTGAVTLHNYWDFLDTADAGVTLDAALLVDGEQVAWAMWGDGDDAAGLGAGDVAAMPSIPPHGETTVLLPKTIREALAELGETAGKATLIVRCLRTEASADGILPRGFVYGFDELAAHTADERNQTVVALLERGDEPSDGETADDDAVAAAPSRSPLAVTDASATLTVESPTFRYVFDKRTGLFSSMSVRNRTLLVEPMTLDVWRAPADNDRNIRHEWERAGYDRAYARAYETAIEVDEDDLVDVPEDMADANVAFVDGDVTIRAAIGLVAPVVQRIATIDATWTIRRDGLVSVTMDVERDPEFPFLPRFGLRMMLPRAMRDVTYCGLGPVESYVDKRRASWHGVFSGTADSLAEPYIKPQENGNHHDCDWASVGGDGATVTFLGEPGAVGGDARATFDFQALPYTAEEMTQAMHASELREADATVVCVDYMQSGVGSNSCGPELDKRYRLDAERFTFAVSIDPR</sequence>
<evidence type="ECO:0000256" key="1">
    <source>
        <dbReference type="ARBA" id="ARBA00001412"/>
    </source>
</evidence>
<feature type="domain" description="Beta galactosidase small chain/" evidence="10">
    <location>
        <begin position="905"/>
        <end position="1201"/>
    </location>
</feature>
<dbReference type="InterPro" id="IPR017853">
    <property type="entry name" value="GH"/>
</dbReference>
<dbReference type="AlphaFoldDB" id="A0A430FWB1"/>
<dbReference type="Pfam" id="PF02837">
    <property type="entry name" value="Glyco_hydro_2_N"/>
    <property type="match status" value="1"/>
</dbReference>
<dbReference type="Gene3D" id="3.20.20.80">
    <property type="entry name" value="Glycosidases"/>
    <property type="match status" value="1"/>
</dbReference>
<comment type="caution">
    <text evidence="11">The sequence shown here is derived from an EMBL/GenBank/DDBJ whole genome shotgun (WGS) entry which is preliminary data.</text>
</comment>
<dbReference type="PANTHER" id="PTHR46323">
    <property type="entry name" value="BETA-GALACTOSIDASE"/>
    <property type="match status" value="1"/>
</dbReference>
<dbReference type="SUPFAM" id="SSF49785">
    <property type="entry name" value="Galactose-binding domain-like"/>
    <property type="match status" value="1"/>
</dbReference>
<dbReference type="GO" id="GO:0004565">
    <property type="term" value="F:beta-galactosidase activity"/>
    <property type="evidence" value="ECO:0007669"/>
    <property type="project" value="UniProtKB-EC"/>
</dbReference>
<evidence type="ECO:0000256" key="6">
    <source>
        <dbReference type="ARBA" id="ARBA00023295"/>
    </source>
</evidence>
<dbReference type="InterPro" id="IPR023230">
    <property type="entry name" value="Glyco_hydro_2_CS"/>
</dbReference>
<evidence type="ECO:0000256" key="2">
    <source>
        <dbReference type="ARBA" id="ARBA00007401"/>
    </source>
</evidence>
<dbReference type="EMBL" id="QXGK01000002">
    <property type="protein sequence ID" value="RSX58476.1"/>
    <property type="molecule type" value="Genomic_DNA"/>
</dbReference>
<dbReference type="PROSITE" id="PS00719">
    <property type="entry name" value="GLYCOSYL_HYDROL_F2_1"/>
    <property type="match status" value="1"/>
</dbReference>
<dbReference type="InterPro" id="IPR013783">
    <property type="entry name" value="Ig-like_fold"/>
</dbReference>
<dbReference type="PRINTS" id="PR00132">
    <property type="entry name" value="GLHYDRLASE2"/>
</dbReference>
<dbReference type="InterPro" id="IPR014718">
    <property type="entry name" value="GH-type_carb-bd"/>
</dbReference>
<keyword evidence="6 8" id="KW-0326">Glycosidase</keyword>
<dbReference type="InterPro" id="IPR004199">
    <property type="entry name" value="B-gal_small/dom_5"/>
</dbReference>
<dbReference type="InterPro" id="IPR006103">
    <property type="entry name" value="Glyco_hydro_2_cat"/>
</dbReference>
<dbReference type="SUPFAM" id="SSF49303">
    <property type="entry name" value="beta-Galactosidase/glucuronidase domain"/>
    <property type="match status" value="1"/>
</dbReference>
<evidence type="ECO:0000256" key="7">
    <source>
        <dbReference type="ARBA" id="ARBA00032230"/>
    </source>
</evidence>
<dbReference type="Pfam" id="PF02836">
    <property type="entry name" value="Glyco_hydro_2_C"/>
    <property type="match status" value="1"/>
</dbReference>
<dbReference type="InterPro" id="IPR036156">
    <property type="entry name" value="Beta-gal/glucu_dom_sf"/>
</dbReference>
<dbReference type="Pfam" id="PF02929">
    <property type="entry name" value="Bgal_small_N"/>
    <property type="match status" value="1"/>
</dbReference>
<dbReference type="Gene3D" id="2.70.98.10">
    <property type="match status" value="1"/>
</dbReference>
<evidence type="ECO:0000259" key="10">
    <source>
        <dbReference type="SMART" id="SM01038"/>
    </source>
</evidence>
<organism evidence="11 12">
    <name type="scientific">Bifidobacterium samirii</name>
    <dbReference type="NCBI Taxonomy" id="2306974"/>
    <lineage>
        <taxon>Bacteria</taxon>
        <taxon>Bacillati</taxon>
        <taxon>Actinomycetota</taxon>
        <taxon>Actinomycetes</taxon>
        <taxon>Bifidobacteriales</taxon>
        <taxon>Bifidobacteriaceae</taxon>
        <taxon>Bifidobacterium</taxon>
    </lineage>
</organism>
<feature type="compositionally biased region" description="Acidic residues" evidence="9">
    <location>
        <begin position="875"/>
        <end position="885"/>
    </location>
</feature>
<evidence type="ECO:0000256" key="9">
    <source>
        <dbReference type="SAM" id="MobiDB-lite"/>
    </source>
</evidence>
<comment type="similarity">
    <text evidence="2 8">Belongs to the glycosyl hydrolase 2 family.</text>
</comment>
<evidence type="ECO:0000256" key="4">
    <source>
        <dbReference type="ARBA" id="ARBA00013303"/>
    </source>
</evidence>
<dbReference type="InterPro" id="IPR050347">
    <property type="entry name" value="Bact_Beta-galactosidase"/>
</dbReference>
<reference evidence="11 12" key="1">
    <citation type="submission" date="2018-09" db="EMBL/GenBank/DDBJ databases">
        <title>Characterization of the phylogenetic diversity of five novel species belonging to the genus Bifidobacterium.</title>
        <authorList>
            <person name="Lugli G.A."/>
            <person name="Duranti S."/>
            <person name="Milani C."/>
        </authorList>
    </citation>
    <scope>NUCLEOTIDE SEQUENCE [LARGE SCALE GENOMIC DNA]</scope>
    <source>
        <strain evidence="11 12">2033B</strain>
    </source>
</reference>
<dbReference type="Proteomes" id="UP000287470">
    <property type="component" value="Unassembled WGS sequence"/>
</dbReference>
<dbReference type="OrthoDB" id="9762066at2"/>
<dbReference type="PROSITE" id="PS00608">
    <property type="entry name" value="GLYCOSYL_HYDROL_F2_2"/>
    <property type="match status" value="1"/>
</dbReference>
<dbReference type="InterPro" id="IPR023232">
    <property type="entry name" value="Glyco_hydro_2_AS"/>
</dbReference>
<dbReference type="SUPFAM" id="SSF74650">
    <property type="entry name" value="Galactose mutarotase-like"/>
    <property type="match status" value="1"/>
</dbReference>
<gene>
    <name evidence="11" type="ORF">D2E24_0355</name>
</gene>
<dbReference type="GO" id="GO:0009341">
    <property type="term" value="C:beta-galactosidase complex"/>
    <property type="evidence" value="ECO:0007669"/>
    <property type="project" value="InterPro"/>
</dbReference>
<dbReference type="Gene3D" id="2.60.120.260">
    <property type="entry name" value="Galactose-binding domain-like"/>
    <property type="match status" value="1"/>
</dbReference>
<accession>A0A430FWB1</accession>
<dbReference type="InterPro" id="IPR008979">
    <property type="entry name" value="Galactose-bd-like_sf"/>
</dbReference>
<comment type="catalytic activity">
    <reaction evidence="1 8">
        <text>Hydrolysis of terminal non-reducing beta-D-galactose residues in beta-D-galactosides.</text>
        <dbReference type="EC" id="3.2.1.23"/>
    </reaction>
</comment>
<evidence type="ECO:0000256" key="8">
    <source>
        <dbReference type="RuleBase" id="RU361154"/>
    </source>
</evidence>
<evidence type="ECO:0000256" key="3">
    <source>
        <dbReference type="ARBA" id="ARBA00012756"/>
    </source>
</evidence>
<dbReference type="InterPro" id="IPR006102">
    <property type="entry name" value="Ig-like_GH2"/>
</dbReference>
<feature type="compositionally biased region" description="Basic and acidic residues" evidence="9">
    <location>
        <begin position="612"/>
        <end position="624"/>
    </location>
</feature>
<feature type="region of interest" description="Disordered" evidence="9">
    <location>
        <begin position="873"/>
        <end position="892"/>
    </location>
</feature>
<dbReference type="InterPro" id="IPR006104">
    <property type="entry name" value="Glyco_hydro_2_N"/>
</dbReference>
<evidence type="ECO:0000313" key="11">
    <source>
        <dbReference type="EMBL" id="RSX58476.1"/>
    </source>
</evidence>
<name>A0A430FWB1_9BIFI</name>
<proteinExistence type="inferred from homology"/>
<dbReference type="PANTHER" id="PTHR46323:SF2">
    <property type="entry name" value="BETA-GALACTOSIDASE"/>
    <property type="match status" value="1"/>
</dbReference>
<dbReference type="InterPro" id="IPR006101">
    <property type="entry name" value="Glyco_hydro_2"/>
</dbReference>
<dbReference type="Gene3D" id="2.60.40.10">
    <property type="entry name" value="Immunoglobulins"/>
    <property type="match status" value="1"/>
</dbReference>
<protein>
    <recommendedName>
        <fullName evidence="4 8">Beta-galactosidase</fullName>
        <ecNumber evidence="3 8">3.2.1.23</ecNumber>
    </recommendedName>
    <alternativeName>
        <fullName evidence="7 8">Lactase</fullName>
    </alternativeName>
</protein>
<keyword evidence="12" id="KW-1185">Reference proteome</keyword>
<feature type="region of interest" description="Disordered" evidence="9">
    <location>
        <begin position="609"/>
        <end position="629"/>
    </location>
</feature>
<dbReference type="SMART" id="SM01038">
    <property type="entry name" value="Bgal_small_N"/>
    <property type="match status" value="1"/>
</dbReference>
<evidence type="ECO:0000256" key="5">
    <source>
        <dbReference type="ARBA" id="ARBA00022801"/>
    </source>
</evidence>
<dbReference type="SUPFAM" id="SSF51445">
    <property type="entry name" value="(Trans)glycosidases"/>
    <property type="match status" value="1"/>
</dbReference>
<dbReference type="InterPro" id="IPR011013">
    <property type="entry name" value="Gal_mutarotase_sf_dom"/>
</dbReference>
<dbReference type="GO" id="GO:0030246">
    <property type="term" value="F:carbohydrate binding"/>
    <property type="evidence" value="ECO:0007669"/>
    <property type="project" value="InterPro"/>
</dbReference>
<keyword evidence="5 8" id="KW-0378">Hydrolase</keyword>
<dbReference type="Pfam" id="PF00703">
    <property type="entry name" value="Glyco_hydro_2"/>
    <property type="match status" value="1"/>
</dbReference>